<dbReference type="Proteomes" id="UP001469553">
    <property type="component" value="Unassembled WGS sequence"/>
</dbReference>
<evidence type="ECO:0008006" key="3">
    <source>
        <dbReference type="Google" id="ProtNLM"/>
    </source>
</evidence>
<accession>A0ABV0Z4K6</accession>
<dbReference type="EMBL" id="JAHRIP010051288">
    <property type="protein sequence ID" value="MEQ2301107.1"/>
    <property type="molecule type" value="Genomic_DNA"/>
</dbReference>
<protein>
    <recommendedName>
        <fullName evidence="3">Ubiquitin-like protease family profile domain-containing protein</fullName>
    </recommendedName>
</protein>
<proteinExistence type="predicted"/>
<organism evidence="1 2">
    <name type="scientific">Ameca splendens</name>
    <dbReference type="NCBI Taxonomy" id="208324"/>
    <lineage>
        <taxon>Eukaryota</taxon>
        <taxon>Metazoa</taxon>
        <taxon>Chordata</taxon>
        <taxon>Craniata</taxon>
        <taxon>Vertebrata</taxon>
        <taxon>Euteleostomi</taxon>
        <taxon>Actinopterygii</taxon>
        <taxon>Neopterygii</taxon>
        <taxon>Teleostei</taxon>
        <taxon>Neoteleostei</taxon>
        <taxon>Acanthomorphata</taxon>
        <taxon>Ovalentaria</taxon>
        <taxon>Atherinomorphae</taxon>
        <taxon>Cyprinodontiformes</taxon>
        <taxon>Goodeidae</taxon>
        <taxon>Ameca</taxon>
    </lineage>
</organism>
<comment type="caution">
    <text evidence="1">The sequence shown here is derived from an EMBL/GenBank/DDBJ whole genome shotgun (WGS) entry which is preliminary data.</text>
</comment>
<sequence>MGCNISRWTCDTLKHPKQADATSCGLFTLKAGIQYIYYLQGTWMNRKLKCHLCKEIEYCFLKRIAYLFQFAETILKENISFLTTKKARIQHRMKIATTLLLNTDDLSSLCHYCGEKDSDTEDI</sequence>
<gene>
    <name evidence="1" type="ORF">AMECASPLE_032607</name>
</gene>
<reference evidence="1 2" key="1">
    <citation type="submission" date="2021-06" db="EMBL/GenBank/DDBJ databases">
        <authorList>
            <person name="Palmer J.M."/>
        </authorList>
    </citation>
    <scope>NUCLEOTIDE SEQUENCE [LARGE SCALE GENOMIC DNA]</scope>
    <source>
        <strain evidence="1 2">AS_MEX2019</strain>
        <tissue evidence="1">Muscle</tissue>
    </source>
</reference>
<evidence type="ECO:0000313" key="1">
    <source>
        <dbReference type="EMBL" id="MEQ2301107.1"/>
    </source>
</evidence>
<name>A0ABV0Z4K6_9TELE</name>
<keyword evidence="2" id="KW-1185">Reference proteome</keyword>
<evidence type="ECO:0000313" key="2">
    <source>
        <dbReference type="Proteomes" id="UP001469553"/>
    </source>
</evidence>